<evidence type="ECO:0000256" key="1">
    <source>
        <dbReference type="SAM" id="MobiDB-lite"/>
    </source>
</evidence>
<feature type="region of interest" description="Disordered" evidence="1">
    <location>
        <begin position="42"/>
        <end position="61"/>
    </location>
</feature>
<keyword evidence="3" id="KW-1185">Reference proteome</keyword>
<dbReference type="EMBL" id="QYUN01000002">
    <property type="protein sequence ID" value="RJG05151.1"/>
    <property type="molecule type" value="Genomic_DNA"/>
</dbReference>
<accession>A0A418WY74</accession>
<organism evidence="2 3">
    <name type="scientific">Noviherbaspirillum cavernae</name>
    <dbReference type="NCBI Taxonomy" id="2320862"/>
    <lineage>
        <taxon>Bacteria</taxon>
        <taxon>Pseudomonadati</taxon>
        <taxon>Pseudomonadota</taxon>
        <taxon>Betaproteobacteria</taxon>
        <taxon>Burkholderiales</taxon>
        <taxon>Oxalobacteraceae</taxon>
        <taxon>Noviherbaspirillum</taxon>
    </lineage>
</organism>
<gene>
    <name evidence="2" type="ORF">D3870_03175</name>
</gene>
<sequence>MPIACITDAQDSSRPDAVVVRFQVNRRKEKFFKELVSDLLDRSSQPAGARNPGRIGNGCGA</sequence>
<name>A0A418WY74_9BURK</name>
<proteinExistence type="predicted"/>
<comment type="caution">
    <text evidence="2">The sequence shown here is derived from an EMBL/GenBank/DDBJ whole genome shotgun (WGS) entry which is preliminary data.</text>
</comment>
<evidence type="ECO:0000313" key="3">
    <source>
        <dbReference type="Proteomes" id="UP000285190"/>
    </source>
</evidence>
<reference evidence="2 3" key="1">
    <citation type="submission" date="2018-09" db="EMBL/GenBank/DDBJ databases">
        <authorList>
            <person name="Zhu H."/>
        </authorList>
    </citation>
    <scope>NUCLEOTIDE SEQUENCE [LARGE SCALE GENOMIC DNA]</scope>
    <source>
        <strain evidence="2 3">K2R10-39</strain>
    </source>
</reference>
<dbReference type="Proteomes" id="UP000285190">
    <property type="component" value="Unassembled WGS sequence"/>
</dbReference>
<protein>
    <submittedName>
        <fullName evidence="2">Uncharacterized protein</fullName>
    </submittedName>
</protein>
<dbReference type="AlphaFoldDB" id="A0A418WY74"/>
<evidence type="ECO:0000313" key="2">
    <source>
        <dbReference type="EMBL" id="RJG05151.1"/>
    </source>
</evidence>